<sequence length="239" mass="26922">MTEPLRLLCFPYAGGNAQTYVRWRRHLGPDIEVCPMQLPGHGERIGETPRHRWDDLLADVRTRLASWTDRPVALFGHSLGALLAFECARILVAEHGVQPVRLLVSGHRAPHLPLREEVLHHLPDPEFLARLSERSRTLRALTDPEFRKLLLPMLRADFTASETYAYVERPPLSCPVTALGGEQDADVSLAELSAWQRHTTGPFELAAFEGDHFFVDDAWKTVVATVGDRLNPRTGSTRR</sequence>
<dbReference type="RefSeq" id="WP_311597396.1">
    <property type="nucleotide sequence ID" value="NZ_JAVRFG010000008.1"/>
</dbReference>
<comment type="caution">
    <text evidence="3">The sequence shown here is derived from an EMBL/GenBank/DDBJ whole genome shotgun (WGS) entry which is preliminary data.</text>
</comment>
<protein>
    <submittedName>
        <fullName evidence="3">Alpha/beta fold hydrolase</fullName>
    </submittedName>
</protein>
<reference evidence="4" key="1">
    <citation type="submission" date="2023-07" db="EMBL/GenBank/DDBJ databases">
        <title>30 novel species of actinomycetes from the DSMZ collection.</title>
        <authorList>
            <person name="Nouioui I."/>
        </authorList>
    </citation>
    <scope>NUCLEOTIDE SEQUENCE [LARGE SCALE GENOMIC DNA]</scope>
    <source>
        <strain evidence="4">DSM 40932</strain>
    </source>
</reference>
<dbReference type="InterPro" id="IPR012223">
    <property type="entry name" value="TEII"/>
</dbReference>
<dbReference type="GO" id="GO:0016787">
    <property type="term" value="F:hydrolase activity"/>
    <property type="evidence" value="ECO:0007669"/>
    <property type="project" value="UniProtKB-KW"/>
</dbReference>
<feature type="domain" description="Thioesterase" evidence="2">
    <location>
        <begin position="6"/>
        <end position="226"/>
    </location>
</feature>
<proteinExistence type="inferred from homology"/>
<evidence type="ECO:0000313" key="3">
    <source>
        <dbReference type="EMBL" id="MDT0490380.1"/>
    </source>
</evidence>
<keyword evidence="3" id="KW-0378">Hydrolase</keyword>
<comment type="similarity">
    <text evidence="1">Belongs to the thioesterase family.</text>
</comment>
<evidence type="ECO:0000256" key="1">
    <source>
        <dbReference type="ARBA" id="ARBA00007169"/>
    </source>
</evidence>
<accession>A0ABU2VXQ9</accession>
<dbReference type="InterPro" id="IPR029058">
    <property type="entry name" value="AB_hydrolase_fold"/>
</dbReference>
<dbReference type="PANTHER" id="PTHR11487">
    <property type="entry name" value="THIOESTERASE"/>
    <property type="match status" value="1"/>
</dbReference>
<evidence type="ECO:0000313" key="4">
    <source>
        <dbReference type="Proteomes" id="UP001180556"/>
    </source>
</evidence>
<dbReference type="EMBL" id="JAVRFG010000008">
    <property type="protein sequence ID" value="MDT0490380.1"/>
    <property type="molecule type" value="Genomic_DNA"/>
</dbReference>
<dbReference type="PANTHER" id="PTHR11487:SF0">
    <property type="entry name" value="S-ACYL FATTY ACID SYNTHASE THIOESTERASE, MEDIUM CHAIN"/>
    <property type="match status" value="1"/>
</dbReference>
<dbReference type="Proteomes" id="UP001180556">
    <property type="component" value="Unassembled WGS sequence"/>
</dbReference>
<dbReference type="SUPFAM" id="SSF53474">
    <property type="entry name" value="alpha/beta-Hydrolases"/>
    <property type="match status" value="1"/>
</dbReference>
<dbReference type="InterPro" id="IPR001031">
    <property type="entry name" value="Thioesterase"/>
</dbReference>
<dbReference type="Pfam" id="PF00975">
    <property type="entry name" value="Thioesterase"/>
    <property type="match status" value="1"/>
</dbReference>
<evidence type="ECO:0000259" key="2">
    <source>
        <dbReference type="Pfam" id="PF00975"/>
    </source>
</evidence>
<dbReference type="Gene3D" id="3.40.50.1820">
    <property type="entry name" value="alpha/beta hydrolase"/>
    <property type="match status" value="1"/>
</dbReference>
<gene>
    <name evidence="3" type="ORF">RM717_07665</name>
</gene>
<keyword evidence="4" id="KW-1185">Reference proteome</keyword>
<organism evidence="3 4">
    <name type="scientific">Streptomyces stephensoniae</name>
    <dbReference type="NCBI Taxonomy" id="3375367"/>
    <lineage>
        <taxon>Bacteria</taxon>
        <taxon>Bacillati</taxon>
        <taxon>Actinomycetota</taxon>
        <taxon>Actinomycetes</taxon>
        <taxon>Kitasatosporales</taxon>
        <taxon>Streptomycetaceae</taxon>
        <taxon>Streptomyces</taxon>
    </lineage>
</organism>
<name>A0ABU2VXQ9_9ACTN</name>